<evidence type="ECO:0000256" key="3">
    <source>
        <dbReference type="SAM" id="SignalP"/>
    </source>
</evidence>
<accession>A0AAE3ZVS7</accession>
<dbReference type="InterPro" id="IPR027273">
    <property type="entry name" value="Neocarzinostatin-like"/>
</dbReference>
<name>A0AAE3ZVS7_9ACTN</name>
<gene>
    <name evidence="4" type="ORF">J2S44_007163</name>
</gene>
<feature type="compositionally biased region" description="Basic and acidic residues" evidence="1">
    <location>
        <begin position="147"/>
        <end position="156"/>
    </location>
</feature>
<feature type="chain" id="PRO_5042175593" evidence="3">
    <location>
        <begin position="26"/>
        <end position="309"/>
    </location>
</feature>
<proteinExistence type="predicted"/>
<dbReference type="SUPFAM" id="SSF49319">
    <property type="entry name" value="Actinoxanthin-like"/>
    <property type="match status" value="1"/>
</dbReference>
<protein>
    <submittedName>
        <fullName evidence="4">Uncharacterized protein</fullName>
    </submittedName>
</protein>
<dbReference type="EMBL" id="JAVDYC010000001">
    <property type="protein sequence ID" value="MDR7326913.1"/>
    <property type="molecule type" value="Genomic_DNA"/>
</dbReference>
<keyword evidence="2" id="KW-0812">Transmembrane</keyword>
<dbReference type="Proteomes" id="UP001183629">
    <property type="component" value="Unassembled WGS sequence"/>
</dbReference>
<dbReference type="AlphaFoldDB" id="A0AAE3ZVS7"/>
<dbReference type="Gene3D" id="2.60.40.230">
    <property type="entry name" value="Neocarzinostatin-like"/>
    <property type="match status" value="1"/>
</dbReference>
<feature type="compositionally biased region" description="Gly residues" evidence="1">
    <location>
        <begin position="167"/>
        <end position="222"/>
    </location>
</feature>
<comment type="caution">
    <text evidence="4">The sequence shown here is derived from an EMBL/GenBank/DDBJ whole genome shotgun (WGS) entry which is preliminary data.</text>
</comment>
<feature type="region of interest" description="Disordered" evidence="1">
    <location>
        <begin position="25"/>
        <end position="50"/>
    </location>
</feature>
<feature type="compositionally biased region" description="Polar residues" evidence="1">
    <location>
        <begin position="27"/>
        <end position="45"/>
    </location>
</feature>
<evidence type="ECO:0000313" key="5">
    <source>
        <dbReference type="Proteomes" id="UP001183629"/>
    </source>
</evidence>
<feature type="compositionally biased region" description="Low complexity" evidence="1">
    <location>
        <begin position="223"/>
        <end position="260"/>
    </location>
</feature>
<organism evidence="4 5">
    <name type="scientific">Catenuloplanes niger</name>
    <dbReference type="NCBI Taxonomy" id="587534"/>
    <lineage>
        <taxon>Bacteria</taxon>
        <taxon>Bacillati</taxon>
        <taxon>Actinomycetota</taxon>
        <taxon>Actinomycetes</taxon>
        <taxon>Micromonosporales</taxon>
        <taxon>Micromonosporaceae</taxon>
        <taxon>Catenuloplanes</taxon>
    </lineage>
</organism>
<sequence length="309" mass="29404">MQIRTGLTAVVVLAVVVLPAAPARADTTANGTGGQRLTVSKSEQLSRAGETVTVSGRGYDDTKGIYVAFCVDNGAGALPTPCGGGADTSGSSGASIWISSNPPSYAEGLTTPYGSGGSFSASIRVTPTIGAVDCTVRACSVVTRNDHTRTQDRSQDVRIPVTFASGGTNGSGGSDGGGSNGGGANGGGTTGGGNAPAGGTGDAAGGAGNTGTAAGGGPGGAGVPAPGGSATPGRTFAAPAATAQATASLPPAPGEPAAMAGRATPLNRVSAATPLGHWWGIGAAFLAGIAIAVVAGRLRRRGNRTGTTT</sequence>
<keyword evidence="2" id="KW-0472">Membrane</keyword>
<evidence type="ECO:0000256" key="1">
    <source>
        <dbReference type="SAM" id="MobiDB-lite"/>
    </source>
</evidence>
<feature type="region of interest" description="Disordered" evidence="1">
    <location>
        <begin position="147"/>
        <end position="260"/>
    </location>
</feature>
<evidence type="ECO:0000256" key="2">
    <source>
        <dbReference type="SAM" id="Phobius"/>
    </source>
</evidence>
<keyword evidence="5" id="KW-1185">Reference proteome</keyword>
<keyword evidence="2" id="KW-1133">Transmembrane helix</keyword>
<dbReference type="RefSeq" id="WP_310423444.1">
    <property type="nucleotide sequence ID" value="NZ_JAVDYC010000001.1"/>
</dbReference>
<evidence type="ECO:0000313" key="4">
    <source>
        <dbReference type="EMBL" id="MDR7326913.1"/>
    </source>
</evidence>
<feature type="signal peptide" evidence="3">
    <location>
        <begin position="1"/>
        <end position="25"/>
    </location>
</feature>
<reference evidence="4 5" key="1">
    <citation type="submission" date="2023-07" db="EMBL/GenBank/DDBJ databases">
        <title>Sequencing the genomes of 1000 actinobacteria strains.</title>
        <authorList>
            <person name="Klenk H.-P."/>
        </authorList>
    </citation>
    <scope>NUCLEOTIDE SEQUENCE [LARGE SCALE GENOMIC DNA]</scope>
    <source>
        <strain evidence="4 5">DSM 44711</strain>
    </source>
</reference>
<keyword evidence="3" id="KW-0732">Signal</keyword>
<feature type="transmembrane region" description="Helical" evidence="2">
    <location>
        <begin position="276"/>
        <end position="295"/>
    </location>
</feature>